<organism evidence="1 2">
    <name type="scientific">Blautia wexlerae</name>
    <dbReference type="NCBI Taxonomy" id="418240"/>
    <lineage>
        <taxon>Bacteria</taxon>
        <taxon>Bacillati</taxon>
        <taxon>Bacillota</taxon>
        <taxon>Clostridia</taxon>
        <taxon>Lachnospirales</taxon>
        <taxon>Lachnospiraceae</taxon>
        <taxon>Blautia</taxon>
    </lineage>
</organism>
<gene>
    <name evidence="1" type="ORF">GT728_04995</name>
</gene>
<proteinExistence type="predicted"/>
<dbReference type="EMBL" id="WWVQ01000008">
    <property type="protein sequence ID" value="MZL32575.1"/>
    <property type="molecule type" value="Genomic_DNA"/>
</dbReference>
<dbReference type="AlphaFoldDB" id="A0A6L8SZU1"/>
<sequence length="67" mass="6994">MNNADSHAPRVTTPTANAPKTKNISCLLAGCGTAELLLLTSFTVMRLATTGYANEISSQNILQDGNA</sequence>
<accession>A0A6L8SZU1</accession>
<comment type="caution">
    <text evidence="1">The sequence shown here is derived from an EMBL/GenBank/DDBJ whole genome shotgun (WGS) entry which is preliminary data.</text>
</comment>
<protein>
    <submittedName>
        <fullName evidence="1">Uncharacterized protein</fullName>
    </submittedName>
</protein>
<reference evidence="1 2" key="1">
    <citation type="journal article" date="2019" name="Nat. Med.">
        <title>A library of human gut bacterial isolates paired with longitudinal multiomics data enables mechanistic microbiome research.</title>
        <authorList>
            <person name="Poyet M."/>
            <person name="Groussin M."/>
            <person name="Gibbons S.M."/>
            <person name="Avila-Pacheco J."/>
            <person name="Jiang X."/>
            <person name="Kearney S.M."/>
            <person name="Perrotta A.R."/>
            <person name="Berdy B."/>
            <person name="Zhao S."/>
            <person name="Lieberman T.D."/>
            <person name="Swanson P.K."/>
            <person name="Smith M."/>
            <person name="Roesemann S."/>
            <person name="Alexander J.E."/>
            <person name="Rich S.A."/>
            <person name="Livny J."/>
            <person name="Vlamakis H."/>
            <person name="Clish C."/>
            <person name="Bullock K."/>
            <person name="Deik A."/>
            <person name="Scott J."/>
            <person name="Pierce K.A."/>
            <person name="Xavier R.J."/>
            <person name="Alm E.J."/>
        </authorList>
    </citation>
    <scope>NUCLEOTIDE SEQUENCE [LARGE SCALE GENOMIC DNA]</scope>
    <source>
        <strain evidence="1 2">BIOML-A1</strain>
    </source>
</reference>
<dbReference type="Proteomes" id="UP000477285">
    <property type="component" value="Unassembled WGS sequence"/>
</dbReference>
<evidence type="ECO:0000313" key="2">
    <source>
        <dbReference type="Proteomes" id="UP000477285"/>
    </source>
</evidence>
<dbReference type="RefSeq" id="WP_161233473.1">
    <property type="nucleotide sequence ID" value="NZ_JBDPBK010000022.1"/>
</dbReference>
<evidence type="ECO:0000313" key="1">
    <source>
        <dbReference type="EMBL" id="MZL32575.1"/>
    </source>
</evidence>
<name>A0A6L8SZU1_9FIRM</name>